<dbReference type="Proteomes" id="UP001642485">
    <property type="component" value="Chromosome"/>
</dbReference>
<feature type="compositionally biased region" description="Polar residues" evidence="1">
    <location>
        <begin position="85"/>
        <end position="95"/>
    </location>
</feature>
<sequence length="160" mass="18433">MESVAFEHSKNLSKVHQNNKYFVKIQEAVNTMHSSFIGPRTEIGQEVHNIYKSKLLELAKDKELFLFVEQLLAESTELEQKYGSDVQSENSNNEKQVGRLDLKQLRLFQQENEATNDESSTKDYTQHEDSNKKLETSDSKTTSSMMLSNSNDSENYKSSR</sequence>
<keyword evidence="3" id="KW-1185">Reference proteome</keyword>
<reference evidence="2 3" key="1">
    <citation type="submission" date="2024-02" db="EMBL/GenBank/DDBJ databases">
        <authorList>
            <person name="Nijsse B."/>
            <person name="Sprong H."/>
        </authorList>
    </citation>
    <scope>NUCLEOTIDE SEQUENCE [LARGE SCALE GENOMIC DNA]</scope>
    <source>
        <strain evidence="2">OB144</strain>
    </source>
</reference>
<feature type="compositionally biased region" description="Polar residues" evidence="1">
    <location>
        <begin position="139"/>
        <end position="153"/>
    </location>
</feature>
<accession>A0ABP0T425</accession>
<dbReference type="EMBL" id="OZ018776">
    <property type="protein sequence ID" value="CAK9120705.1"/>
    <property type="molecule type" value="Genomic_DNA"/>
</dbReference>
<organism evidence="2 3">
    <name type="scientific">Rickettsia helvetica</name>
    <dbReference type="NCBI Taxonomy" id="35789"/>
    <lineage>
        <taxon>Bacteria</taxon>
        <taxon>Pseudomonadati</taxon>
        <taxon>Pseudomonadota</taxon>
        <taxon>Alphaproteobacteria</taxon>
        <taxon>Rickettsiales</taxon>
        <taxon>Rickettsiaceae</taxon>
        <taxon>Rickettsieae</taxon>
        <taxon>Rickettsia</taxon>
        <taxon>spotted fever group</taxon>
    </lineage>
</organism>
<proteinExistence type="predicted"/>
<protein>
    <submittedName>
        <fullName evidence="2">Uncharacterized protein</fullName>
    </submittedName>
</protein>
<evidence type="ECO:0000313" key="2">
    <source>
        <dbReference type="EMBL" id="CAK9120705.1"/>
    </source>
</evidence>
<evidence type="ECO:0000313" key="3">
    <source>
        <dbReference type="Proteomes" id="UP001642485"/>
    </source>
</evidence>
<feature type="compositionally biased region" description="Basic and acidic residues" evidence="1">
    <location>
        <begin position="119"/>
        <end position="138"/>
    </location>
</feature>
<evidence type="ECO:0000256" key="1">
    <source>
        <dbReference type="SAM" id="MobiDB-lite"/>
    </source>
</evidence>
<feature type="region of interest" description="Disordered" evidence="1">
    <location>
        <begin position="81"/>
        <end position="160"/>
    </location>
</feature>
<name>A0ABP0T425_RICHE</name>
<gene>
    <name evidence="2" type="ORF">OB144RH_03355</name>
</gene>